<keyword evidence="2 7" id="KW-0813">Transport</keyword>
<organism evidence="9 10">
    <name type="scientific">Cellulomonas humilata</name>
    <dbReference type="NCBI Taxonomy" id="144055"/>
    <lineage>
        <taxon>Bacteria</taxon>
        <taxon>Bacillati</taxon>
        <taxon>Actinomycetota</taxon>
        <taxon>Actinomycetes</taxon>
        <taxon>Micrococcales</taxon>
        <taxon>Cellulomonadaceae</taxon>
        <taxon>Cellulomonas</taxon>
    </lineage>
</organism>
<name>A0A7Y6A243_9CELL</name>
<dbReference type="PROSITE" id="PS50928">
    <property type="entry name" value="ABC_TM1"/>
    <property type="match status" value="1"/>
</dbReference>
<dbReference type="Pfam" id="PF00528">
    <property type="entry name" value="BPD_transp_1"/>
    <property type="match status" value="1"/>
</dbReference>
<dbReference type="GO" id="GO:0005886">
    <property type="term" value="C:plasma membrane"/>
    <property type="evidence" value="ECO:0007669"/>
    <property type="project" value="UniProtKB-SubCell"/>
</dbReference>
<dbReference type="EMBL" id="JABMCI010000060">
    <property type="protein sequence ID" value="NUU17267.1"/>
    <property type="molecule type" value="Genomic_DNA"/>
</dbReference>
<dbReference type="PANTHER" id="PTHR30193:SF18">
    <property type="entry name" value="OSMOPROTECTIVE COMPOUNDS UPTAKE PERMEASE PROTEIN GGTC"/>
    <property type="match status" value="1"/>
</dbReference>
<feature type="transmembrane region" description="Helical" evidence="7">
    <location>
        <begin position="14"/>
        <end position="35"/>
    </location>
</feature>
<evidence type="ECO:0000256" key="6">
    <source>
        <dbReference type="ARBA" id="ARBA00023136"/>
    </source>
</evidence>
<comment type="caution">
    <text evidence="9">The sequence shown here is derived from an EMBL/GenBank/DDBJ whole genome shotgun (WGS) entry which is preliminary data.</text>
</comment>
<feature type="transmembrane region" description="Helical" evidence="7">
    <location>
        <begin position="138"/>
        <end position="157"/>
    </location>
</feature>
<feature type="transmembrane region" description="Helical" evidence="7">
    <location>
        <begin position="42"/>
        <end position="64"/>
    </location>
</feature>
<dbReference type="CDD" id="cd06261">
    <property type="entry name" value="TM_PBP2"/>
    <property type="match status" value="1"/>
</dbReference>
<keyword evidence="4 7" id="KW-0812">Transmembrane</keyword>
<evidence type="ECO:0000256" key="7">
    <source>
        <dbReference type="RuleBase" id="RU363032"/>
    </source>
</evidence>
<keyword evidence="3" id="KW-1003">Cell membrane</keyword>
<dbReference type="InterPro" id="IPR051393">
    <property type="entry name" value="ABC_transporter_permease"/>
</dbReference>
<evidence type="ECO:0000313" key="9">
    <source>
        <dbReference type="EMBL" id="NUU17267.1"/>
    </source>
</evidence>
<feature type="transmembrane region" description="Helical" evidence="7">
    <location>
        <begin position="196"/>
        <end position="218"/>
    </location>
</feature>
<feature type="transmembrane region" description="Helical" evidence="7">
    <location>
        <begin position="297"/>
        <end position="319"/>
    </location>
</feature>
<dbReference type="Gene3D" id="1.10.3720.10">
    <property type="entry name" value="MetI-like"/>
    <property type="match status" value="1"/>
</dbReference>
<comment type="subcellular location">
    <subcellularLocation>
        <location evidence="1 7">Cell membrane</location>
        <topology evidence="1 7">Multi-pass membrane protein</topology>
    </subcellularLocation>
</comment>
<keyword evidence="10" id="KW-1185">Reference proteome</keyword>
<keyword evidence="6 7" id="KW-0472">Membrane</keyword>
<evidence type="ECO:0000256" key="2">
    <source>
        <dbReference type="ARBA" id="ARBA00022448"/>
    </source>
</evidence>
<feature type="transmembrane region" description="Helical" evidence="7">
    <location>
        <begin position="105"/>
        <end position="126"/>
    </location>
</feature>
<dbReference type="Proteomes" id="UP000565724">
    <property type="component" value="Unassembled WGS sequence"/>
</dbReference>
<dbReference type="GO" id="GO:0055085">
    <property type="term" value="P:transmembrane transport"/>
    <property type="evidence" value="ECO:0007669"/>
    <property type="project" value="InterPro"/>
</dbReference>
<proteinExistence type="inferred from homology"/>
<comment type="similarity">
    <text evidence="7">Belongs to the binding-protein-dependent transport system permease family.</text>
</comment>
<gene>
    <name evidence="9" type="ORF">HP550_08380</name>
</gene>
<accession>A0A7Y6A243</accession>
<evidence type="ECO:0000256" key="5">
    <source>
        <dbReference type="ARBA" id="ARBA00022989"/>
    </source>
</evidence>
<evidence type="ECO:0000256" key="1">
    <source>
        <dbReference type="ARBA" id="ARBA00004651"/>
    </source>
</evidence>
<evidence type="ECO:0000256" key="3">
    <source>
        <dbReference type="ARBA" id="ARBA00022475"/>
    </source>
</evidence>
<dbReference type="SUPFAM" id="SSF161098">
    <property type="entry name" value="MetI-like"/>
    <property type="match status" value="1"/>
</dbReference>
<dbReference type="PANTHER" id="PTHR30193">
    <property type="entry name" value="ABC TRANSPORTER PERMEASE PROTEIN"/>
    <property type="match status" value="1"/>
</dbReference>
<keyword evidence="5 7" id="KW-1133">Transmembrane helix</keyword>
<protein>
    <submittedName>
        <fullName evidence="9">Sugar ABC transporter permease</fullName>
    </submittedName>
</protein>
<dbReference type="RefSeq" id="WP_175347182.1">
    <property type="nucleotide sequence ID" value="NZ_JABMCI010000060.1"/>
</dbReference>
<evidence type="ECO:0000256" key="4">
    <source>
        <dbReference type="ARBA" id="ARBA00022692"/>
    </source>
</evidence>
<evidence type="ECO:0000259" key="8">
    <source>
        <dbReference type="PROSITE" id="PS50928"/>
    </source>
</evidence>
<dbReference type="InterPro" id="IPR035906">
    <property type="entry name" value="MetI-like_sf"/>
</dbReference>
<feature type="transmembrane region" description="Helical" evidence="7">
    <location>
        <begin position="239"/>
        <end position="264"/>
    </location>
</feature>
<evidence type="ECO:0000313" key="10">
    <source>
        <dbReference type="Proteomes" id="UP000565724"/>
    </source>
</evidence>
<dbReference type="AlphaFoldDB" id="A0A7Y6A243"/>
<feature type="domain" description="ABC transmembrane type-1" evidence="8">
    <location>
        <begin position="101"/>
        <end position="318"/>
    </location>
</feature>
<reference evidence="9 10" key="1">
    <citation type="submission" date="2020-05" db="EMBL/GenBank/DDBJ databases">
        <title>Genome Sequencing of Type Strains.</title>
        <authorList>
            <person name="Lemaire J.F."/>
            <person name="Inderbitzin P."/>
            <person name="Gregorio O.A."/>
            <person name="Collins S.B."/>
            <person name="Wespe N."/>
            <person name="Knight-Connoni V."/>
        </authorList>
    </citation>
    <scope>NUCLEOTIDE SEQUENCE [LARGE SCALE GENOMIC DNA]</scope>
    <source>
        <strain evidence="9 10">ATCC 25174</strain>
    </source>
</reference>
<sequence length="329" mass="36629">MDWFIEADSVGHKFALMFVAILLFVGIMGAILFGIDKLKRVPIWVVVAGFLGPTLIFVVFGLVYPGLNTIKLSLYDAKSKNFVGLDNYVTAFTQDQFQTVLRNTMLWVVLVPILATAIGLIYAVLVDRTRYESLAKTLIFLPMSISLVGASIIWKFVYEYKPNQGNIQQIGLANQILVWLGLEPYQFLLNQPWNTFFLIAVMIWIQAGFAMTVLSAAIKAIPDDITEAARLDGLHGVGMFRFITVPSIRPALVVVITTIAMGTLKVFDIVRTMTGGNFNTSVVAYEFYTQSFRAQQAGLGAALAVILFVLVIPIIVYNVRQLRLSEEIR</sequence>
<dbReference type="InterPro" id="IPR000515">
    <property type="entry name" value="MetI-like"/>
</dbReference>